<proteinExistence type="predicted"/>
<keyword evidence="2" id="KW-1185">Reference proteome</keyword>
<dbReference type="Proteomes" id="UP000016927">
    <property type="component" value="Unassembled WGS sequence"/>
</dbReference>
<dbReference type="VEuPathDB" id="MicrosporidiaDB:NBO_397g0001"/>
<protein>
    <submittedName>
        <fullName evidence="1">Uncharacterized protein</fullName>
    </submittedName>
</protein>
<dbReference type="HOGENOM" id="CLU_3143523_0_0_1"/>
<gene>
    <name evidence="1" type="ORF">NBO_397g0001</name>
</gene>
<evidence type="ECO:0000313" key="1">
    <source>
        <dbReference type="EMBL" id="EOB12611.1"/>
    </source>
</evidence>
<organism evidence="1 2">
    <name type="scientific">Nosema bombycis (strain CQ1 / CVCC 102059)</name>
    <name type="common">Microsporidian parasite</name>
    <name type="synonym">Pebrine of silkworm</name>
    <dbReference type="NCBI Taxonomy" id="578461"/>
    <lineage>
        <taxon>Eukaryota</taxon>
        <taxon>Fungi</taxon>
        <taxon>Fungi incertae sedis</taxon>
        <taxon>Microsporidia</taxon>
        <taxon>Nosematidae</taxon>
        <taxon>Nosema</taxon>
    </lineage>
</organism>
<evidence type="ECO:0000313" key="2">
    <source>
        <dbReference type="Proteomes" id="UP000016927"/>
    </source>
</evidence>
<dbReference type="EMBL" id="KB909305">
    <property type="protein sequence ID" value="EOB12611.1"/>
    <property type="molecule type" value="Genomic_DNA"/>
</dbReference>
<accession>R0KPH9</accession>
<reference evidence="1 2" key="1">
    <citation type="journal article" date="2013" name="BMC Genomics">
        <title>Comparative genomics of parasitic silkworm microsporidia reveal an association between genome expansion and host adaptation.</title>
        <authorList>
            <person name="Pan G."/>
            <person name="Xu J."/>
            <person name="Li T."/>
            <person name="Xia Q."/>
            <person name="Liu S.L."/>
            <person name="Zhang G."/>
            <person name="Li S."/>
            <person name="Li C."/>
            <person name="Liu H."/>
            <person name="Yang L."/>
            <person name="Liu T."/>
            <person name="Zhang X."/>
            <person name="Wu Z."/>
            <person name="Fan W."/>
            <person name="Dang X."/>
            <person name="Xiang H."/>
            <person name="Tao M."/>
            <person name="Li Y."/>
            <person name="Hu J."/>
            <person name="Li Z."/>
            <person name="Lin L."/>
            <person name="Luo J."/>
            <person name="Geng L."/>
            <person name="Wang L."/>
            <person name="Long M."/>
            <person name="Wan Y."/>
            <person name="He N."/>
            <person name="Zhang Z."/>
            <person name="Lu C."/>
            <person name="Keeling P.J."/>
            <person name="Wang J."/>
            <person name="Xiang Z."/>
            <person name="Zhou Z."/>
        </authorList>
    </citation>
    <scope>NUCLEOTIDE SEQUENCE [LARGE SCALE GENOMIC DNA]</scope>
    <source>
        <strain evidence="2">CQ1 / CVCC 102059</strain>
    </source>
</reference>
<name>R0KPH9_NOSB1</name>
<sequence length="49" mass="6144">MKIFFCFKERKPKKDCFCDLYSTHKPKMFFWLKGAVYLTFIFKECHKHF</sequence>
<dbReference type="AlphaFoldDB" id="R0KPH9"/>